<dbReference type="EMBL" id="CP026248">
    <property type="protein sequence ID" value="AWP02336.1"/>
    <property type="molecule type" value="Genomic_DNA"/>
</dbReference>
<reference evidence="1 2" key="1">
    <citation type="submission" date="2017-12" db="EMBL/GenBank/DDBJ databases">
        <title>Integrating genomic resources of turbot (Scophthalmus maximus) in depth evaluation of genetic and physical mapping variation across individuals.</title>
        <authorList>
            <person name="Martinez P."/>
        </authorList>
    </citation>
    <scope>NUCLEOTIDE SEQUENCE [LARGE SCALE GENOMIC DNA]</scope>
</reference>
<name>A0A2U9BF15_SCOMX</name>
<dbReference type="Proteomes" id="UP000246464">
    <property type="component" value="Chromosome 6"/>
</dbReference>
<accession>A0A2U9BF15</accession>
<dbReference type="STRING" id="52904.ENSSMAP00000007844"/>
<gene>
    <name evidence="1" type="ORF">SMAX5B_002785</name>
</gene>
<feature type="non-terminal residue" evidence="1">
    <location>
        <position position="1"/>
    </location>
</feature>
<evidence type="ECO:0000313" key="1">
    <source>
        <dbReference type="EMBL" id="AWP02336.1"/>
    </source>
</evidence>
<dbReference type="AlphaFoldDB" id="A0A2U9BF15"/>
<proteinExistence type="predicted"/>
<protein>
    <submittedName>
        <fullName evidence="1">Putative melatonin receptor type 1B-B-like</fullName>
    </submittedName>
</protein>
<evidence type="ECO:0000313" key="2">
    <source>
        <dbReference type="Proteomes" id="UP000246464"/>
    </source>
</evidence>
<keyword evidence="2" id="KW-1185">Reference proteome</keyword>
<organism evidence="1 2">
    <name type="scientific">Scophthalmus maximus</name>
    <name type="common">Turbot</name>
    <name type="synonym">Psetta maxima</name>
    <dbReference type="NCBI Taxonomy" id="52904"/>
    <lineage>
        <taxon>Eukaryota</taxon>
        <taxon>Metazoa</taxon>
        <taxon>Chordata</taxon>
        <taxon>Craniata</taxon>
        <taxon>Vertebrata</taxon>
        <taxon>Euteleostomi</taxon>
        <taxon>Actinopterygii</taxon>
        <taxon>Neopterygii</taxon>
        <taxon>Teleostei</taxon>
        <taxon>Neoteleostei</taxon>
        <taxon>Acanthomorphata</taxon>
        <taxon>Carangaria</taxon>
        <taxon>Pleuronectiformes</taxon>
        <taxon>Pleuronectoidei</taxon>
        <taxon>Scophthalmidae</taxon>
        <taxon>Scophthalmus</taxon>
    </lineage>
</organism>
<keyword evidence="1" id="KW-0675">Receptor</keyword>
<sequence length="70" mass="7842">RKDSANPDMNFSSVNGSFIVAASQRDTFTTAVTKNVIVAALCISINYINGTLVHTFRKHRVCFYTQQWEG</sequence>